<protein>
    <submittedName>
        <fullName evidence="3">F-box domain-containing protein</fullName>
    </submittedName>
</protein>
<organism evidence="2 3">
    <name type="scientific">Steinernema glaseri</name>
    <dbReference type="NCBI Taxonomy" id="37863"/>
    <lineage>
        <taxon>Eukaryota</taxon>
        <taxon>Metazoa</taxon>
        <taxon>Ecdysozoa</taxon>
        <taxon>Nematoda</taxon>
        <taxon>Chromadorea</taxon>
        <taxon>Rhabditida</taxon>
        <taxon>Tylenchina</taxon>
        <taxon>Panagrolaimomorpha</taxon>
        <taxon>Strongyloidoidea</taxon>
        <taxon>Steinernematidae</taxon>
        <taxon>Steinernema</taxon>
    </lineage>
</organism>
<proteinExistence type="predicted"/>
<sequence length="361" mass="41744">MNIALQVAQTSLFGSFLSIHFFFLPVPLPLQVSMDFVPSAFLEHLIDTLSISMLHALKELCGRCGQLAQRAINYRATHWITVHEGLQKSSYLQYECKERGQREHDKVEDVPKRYIRNVAVALYDSQVENVSREVMRKYRNAYFHFWLGSSSINEAWVDLAYSLKRLGSILLDRKLDDEALRLFQKLVDGRKLSTLIITSGAYEGAIVGICKSLLLQDQFKMIEFRNFGRHLKDGSVRELLETWSANNEQLRGKGFNVALGCESAVKELEQFVRRGTVTPCEKEESKFRDMEHSQVTDFKPLYVYRYEEGEEGDKRKFYISFKCAQNERHTVEGKFSTNRRSVLCQLHCECVCAKYIRVAFA</sequence>
<keyword evidence="1" id="KW-1133">Transmembrane helix</keyword>
<reference evidence="3" key="1">
    <citation type="submission" date="2016-11" db="UniProtKB">
        <authorList>
            <consortium name="WormBaseParasite"/>
        </authorList>
    </citation>
    <scope>IDENTIFICATION</scope>
</reference>
<name>A0A1I8AIB5_9BILA</name>
<dbReference type="WBParaSite" id="L893_g6253.t1">
    <property type="protein sequence ID" value="L893_g6253.t1"/>
    <property type="gene ID" value="L893_g6253"/>
</dbReference>
<evidence type="ECO:0000313" key="3">
    <source>
        <dbReference type="WBParaSite" id="L893_g6253.t1"/>
    </source>
</evidence>
<accession>A0A1I8AIB5</accession>
<dbReference type="AlphaFoldDB" id="A0A1I8AIB5"/>
<keyword evidence="1" id="KW-0472">Membrane</keyword>
<keyword evidence="2" id="KW-1185">Reference proteome</keyword>
<dbReference type="Proteomes" id="UP000095287">
    <property type="component" value="Unplaced"/>
</dbReference>
<evidence type="ECO:0000256" key="1">
    <source>
        <dbReference type="SAM" id="Phobius"/>
    </source>
</evidence>
<keyword evidence="1" id="KW-0812">Transmembrane</keyword>
<feature type="transmembrane region" description="Helical" evidence="1">
    <location>
        <begin position="12"/>
        <end position="30"/>
    </location>
</feature>
<evidence type="ECO:0000313" key="2">
    <source>
        <dbReference type="Proteomes" id="UP000095287"/>
    </source>
</evidence>